<comment type="caution">
    <text evidence="1">The sequence shown here is derived from an EMBL/GenBank/DDBJ whole genome shotgun (WGS) entry which is preliminary data.</text>
</comment>
<name>A0A2T7P2Y6_POMCA</name>
<proteinExistence type="predicted"/>
<sequence>MAHNIIADLTHPLHPNFQLLPSGRRYKVPRVRKAAYQRSFVPAAITILNKGTRTQGNQTQSEEKRVLTSIISHHLVDCYELIPAKLQTTKFVAGYSSCS</sequence>
<organism evidence="1 2">
    <name type="scientific">Pomacea canaliculata</name>
    <name type="common">Golden apple snail</name>
    <dbReference type="NCBI Taxonomy" id="400727"/>
    <lineage>
        <taxon>Eukaryota</taxon>
        <taxon>Metazoa</taxon>
        <taxon>Spiralia</taxon>
        <taxon>Lophotrochozoa</taxon>
        <taxon>Mollusca</taxon>
        <taxon>Gastropoda</taxon>
        <taxon>Caenogastropoda</taxon>
        <taxon>Architaenioglossa</taxon>
        <taxon>Ampullarioidea</taxon>
        <taxon>Ampullariidae</taxon>
        <taxon>Pomacea</taxon>
    </lineage>
</organism>
<protein>
    <submittedName>
        <fullName evidence="1">Uncharacterized protein</fullName>
    </submittedName>
</protein>
<dbReference type="EMBL" id="PZQS01000007">
    <property type="protein sequence ID" value="PVD27792.1"/>
    <property type="molecule type" value="Genomic_DNA"/>
</dbReference>
<accession>A0A2T7P2Y6</accession>
<dbReference type="Proteomes" id="UP000245119">
    <property type="component" value="Linkage Group LG7"/>
</dbReference>
<reference evidence="1 2" key="1">
    <citation type="submission" date="2018-04" db="EMBL/GenBank/DDBJ databases">
        <title>The genome of golden apple snail Pomacea canaliculata provides insight into stress tolerance and invasive adaptation.</title>
        <authorList>
            <person name="Liu C."/>
            <person name="Liu B."/>
            <person name="Ren Y."/>
            <person name="Zhang Y."/>
            <person name="Wang H."/>
            <person name="Li S."/>
            <person name="Jiang F."/>
            <person name="Yin L."/>
            <person name="Zhang G."/>
            <person name="Qian W."/>
            <person name="Fan W."/>
        </authorList>
    </citation>
    <scope>NUCLEOTIDE SEQUENCE [LARGE SCALE GENOMIC DNA]</scope>
    <source>
        <strain evidence="1">SZHN2017</strain>
        <tissue evidence="1">Muscle</tissue>
    </source>
</reference>
<evidence type="ECO:0000313" key="2">
    <source>
        <dbReference type="Proteomes" id="UP000245119"/>
    </source>
</evidence>
<dbReference type="AlphaFoldDB" id="A0A2T7P2Y6"/>
<gene>
    <name evidence="1" type="ORF">C0Q70_12965</name>
</gene>
<evidence type="ECO:0000313" key="1">
    <source>
        <dbReference type="EMBL" id="PVD27792.1"/>
    </source>
</evidence>
<keyword evidence="2" id="KW-1185">Reference proteome</keyword>